<dbReference type="SUPFAM" id="SSF50978">
    <property type="entry name" value="WD40 repeat-like"/>
    <property type="match status" value="1"/>
</dbReference>
<dbReference type="OrthoDB" id="1930760at2759"/>
<protein>
    <recommendedName>
        <fullName evidence="6">methylated diphthine methylhydrolase</fullName>
        <ecNumber evidence="6">3.1.1.97</ecNumber>
    </recommendedName>
</protein>
<evidence type="ECO:0000256" key="2">
    <source>
        <dbReference type="ARBA" id="ARBA00022574"/>
    </source>
</evidence>
<dbReference type="VEuPathDB" id="FungiDB:CTRG_01672"/>
<keyword evidence="2" id="KW-0853">WD repeat</keyword>
<dbReference type="InterPro" id="IPR052415">
    <property type="entry name" value="Diphthine_MTase"/>
</dbReference>
<dbReference type="InterPro" id="IPR036322">
    <property type="entry name" value="WD40_repeat_dom_sf"/>
</dbReference>
<sequence>MEEIPNSKRYAVTKTKLPPCCLRIHPQDPTKIFIGTYKLEDNGTRHGSLDYYTYIDQTLTLISSTPTSKGAILDVKFHPSDFQLLVTVHSNGHLLIWKFIDDSLNLIHDVLIDEDTLITSCFFNPNISSSSTAKNQILLTFTNGYSGIFNIETLEMETYFDSCHSLECWTGSFGEFGELKNVVYTGSDDSTIIAHDLRTNEEIWTLRRGHEAGIVSILSPNENWNKSNPHALWTGSYDDNLRIWDLRVIDKENPALMSGYIPKKKYAENLGGGVWRLIPSPLENDDRLLVCCMYDGARIIDVENRDDDEKFRVERYFKQDHQSMCYGGDWSCDGKYVATCSFYDNVVQIWSPDECK</sequence>
<dbReference type="EMBL" id="GG692396">
    <property type="protein sequence ID" value="EER34810.1"/>
    <property type="molecule type" value="Genomic_DNA"/>
</dbReference>
<keyword evidence="9" id="KW-1185">Reference proteome</keyword>
<dbReference type="GeneID" id="8301489"/>
<comment type="catalytic activity">
    <reaction evidence="7">
        <text>diphthine methyl ester-[translation elongation factor 2] + H2O = diphthine-[translation elongation factor 2] + methanol + H(+)</text>
        <dbReference type="Rhea" id="RHEA:42656"/>
        <dbReference type="Rhea" id="RHEA-COMP:10172"/>
        <dbReference type="Rhea" id="RHEA-COMP:10173"/>
        <dbReference type="ChEBI" id="CHEBI:15377"/>
        <dbReference type="ChEBI" id="CHEBI:15378"/>
        <dbReference type="ChEBI" id="CHEBI:17790"/>
        <dbReference type="ChEBI" id="CHEBI:79005"/>
        <dbReference type="ChEBI" id="CHEBI:82696"/>
        <dbReference type="EC" id="3.1.1.97"/>
    </reaction>
</comment>
<dbReference type="eggNOG" id="KOG0280">
    <property type="taxonomic scope" value="Eukaryota"/>
</dbReference>
<evidence type="ECO:0000313" key="9">
    <source>
        <dbReference type="Proteomes" id="UP000002037"/>
    </source>
</evidence>
<name>C5M740_CANTT</name>
<dbReference type="Gene3D" id="2.130.10.10">
    <property type="entry name" value="YVTN repeat-like/Quinoprotein amine dehydrogenase"/>
    <property type="match status" value="2"/>
</dbReference>
<dbReference type="GO" id="GO:0017183">
    <property type="term" value="P:protein histidyl modification to diphthamide"/>
    <property type="evidence" value="ECO:0007669"/>
    <property type="project" value="EnsemblFungi"/>
</dbReference>
<dbReference type="SMART" id="SM00320">
    <property type="entry name" value="WD40"/>
    <property type="match status" value="4"/>
</dbReference>
<dbReference type="PANTHER" id="PTHR46042">
    <property type="entry name" value="DIPHTHINE METHYLTRANSFERASE"/>
    <property type="match status" value="1"/>
</dbReference>
<organism evidence="8 9">
    <name type="scientific">Candida tropicalis (strain ATCC MYA-3404 / T1)</name>
    <name type="common">Yeast</name>
    <dbReference type="NCBI Taxonomy" id="294747"/>
    <lineage>
        <taxon>Eukaryota</taxon>
        <taxon>Fungi</taxon>
        <taxon>Dikarya</taxon>
        <taxon>Ascomycota</taxon>
        <taxon>Saccharomycotina</taxon>
        <taxon>Pichiomycetes</taxon>
        <taxon>Debaryomycetaceae</taxon>
        <taxon>Candida/Lodderomyces clade</taxon>
        <taxon>Candida</taxon>
    </lineage>
</organism>
<evidence type="ECO:0000256" key="5">
    <source>
        <dbReference type="ARBA" id="ARBA00038092"/>
    </source>
</evidence>
<dbReference type="Proteomes" id="UP000002037">
    <property type="component" value="Unassembled WGS sequence"/>
</dbReference>
<gene>
    <name evidence="8" type="ORF">CTRG_01672</name>
</gene>
<keyword evidence="4" id="KW-0378">Hydrolase</keyword>
<comment type="similarity">
    <text evidence="5">Belongs to the DPH7 family.</text>
</comment>
<dbReference type="STRING" id="294747.C5M740"/>
<dbReference type="GO" id="GO:0032456">
    <property type="term" value="P:endocytic recycling"/>
    <property type="evidence" value="ECO:0007669"/>
    <property type="project" value="EnsemblFungi"/>
</dbReference>
<proteinExistence type="inferred from homology"/>
<dbReference type="PANTHER" id="PTHR46042:SF1">
    <property type="entry name" value="DIPHTHINE METHYLTRANSFERASE"/>
    <property type="match status" value="1"/>
</dbReference>
<dbReference type="RefSeq" id="XP_002547365.1">
    <property type="nucleotide sequence ID" value="XM_002547319.1"/>
</dbReference>
<dbReference type="KEGG" id="ctp:CTRG_01672"/>
<evidence type="ECO:0000256" key="4">
    <source>
        <dbReference type="ARBA" id="ARBA00022801"/>
    </source>
</evidence>
<evidence type="ECO:0000256" key="6">
    <source>
        <dbReference type="ARBA" id="ARBA00039131"/>
    </source>
</evidence>
<keyword evidence="3" id="KW-0677">Repeat</keyword>
<dbReference type="InterPro" id="IPR001680">
    <property type="entry name" value="WD40_rpt"/>
</dbReference>
<dbReference type="Pfam" id="PF00400">
    <property type="entry name" value="WD40"/>
    <property type="match status" value="2"/>
</dbReference>
<evidence type="ECO:0000313" key="8">
    <source>
        <dbReference type="EMBL" id="EER34810.1"/>
    </source>
</evidence>
<dbReference type="HOGENOM" id="CLU_036100_0_0_1"/>
<evidence type="ECO:0000256" key="1">
    <source>
        <dbReference type="ARBA" id="ARBA00005156"/>
    </source>
</evidence>
<reference evidence="8 9" key="1">
    <citation type="journal article" date="2009" name="Nature">
        <title>Evolution of pathogenicity and sexual reproduction in eight Candida genomes.</title>
        <authorList>
            <person name="Butler G."/>
            <person name="Rasmussen M.D."/>
            <person name="Lin M.F."/>
            <person name="Santos M.A."/>
            <person name="Sakthikumar S."/>
            <person name="Munro C.A."/>
            <person name="Rheinbay E."/>
            <person name="Grabherr M."/>
            <person name="Forche A."/>
            <person name="Reedy J.L."/>
            <person name="Agrafioti I."/>
            <person name="Arnaud M.B."/>
            <person name="Bates S."/>
            <person name="Brown A.J."/>
            <person name="Brunke S."/>
            <person name="Costanzo M.C."/>
            <person name="Fitzpatrick D.A."/>
            <person name="de Groot P.W."/>
            <person name="Harris D."/>
            <person name="Hoyer L.L."/>
            <person name="Hube B."/>
            <person name="Klis F.M."/>
            <person name="Kodira C."/>
            <person name="Lennard N."/>
            <person name="Logue M.E."/>
            <person name="Martin R."/>
            <person name="Neiman A.M."/>
            <person name="Nikolaou E."/>
            <person name="Quail M.A."/>
            <person name="Quinn J."/>
            <person name="Santos M.C."/>
            <person name="Schmitzberger F.F."/>
            <person name="Sherlock G."/>
            <person name="Shah P."/>
            <person name="Silverstein K.A."/>
            <person name="Skrzypek M.S."/>
            <person name="Soll D."/>
            <person name="Staggs R."/>
            <person name="Stansfield I."/>
            <person name="Stumpf M.P."/>
            <person name="Sudbery P.E."/>
            <person name="Srikantha T."/>
            <person name="Zeng Q."/>
            <person name="Berman J."/>
            <person name="Berriman M."/>
            <person name="Heitman J."/>
            <person name="Gow N.A."/>
            <person name="Lorenz M.C."/>
            <person name="Birren B.W."/>
            <person name="Kellis M."/>
            <person name="Cuomo C.A."/>
        </authorList>
    </citation>
    <scope>NUCLEOTIDE SEQUENCE [LARGE SCALE GENOMIC DNA]</scope>
    <source>
        <strain evidence="9">ATCC MYA-3404 / T1</strain>
    </source>
</reference>
<comment type="pathway">
    <text evidence="1">Protein modification; peptidyl-diphthamide biosynthesis.</text>
</comment>
<dbReference type="AlphaFoldDB" id="C5M740"/>
<dbReference type="InterPro" id="IPR015943">
    <property type="entry name" value="WD40/YVTN_repeat-like_dom_sf"/>
</dbReference>
<dbReference type="EC" id="3.1.1.97" evidence="6"/>
<dbReference type="GO" id="GO:0061685">
    <property type="term" value="F:diphthine methylesterase activity"/>
    <property type="evidence" value="ECO:0007669"/>
    <property type="project" value="UniProtKB-EC"/>
</dbReference>
<dbReference type="GO" id="GO:0005768">
    <property type="term" value="C:endosome"/>
    <property type="evidence" value="ECO:0007669"/>
    <property type="project" value="EnsemblFungi"/>
</dbReference>
<evidence type="ECO:0000256" key="7">
    <source>
        <dbReference type="ARBA" id="ARBA00047551"/>
    </source>
</evidence>
<accession>C5M740</accession>
<evidence type="ECO:0000256" key="3">
    <source>
        <dbReference type="ARBA" id="ARBA00022737"/>
    </source>
</evidence>